<evidence type="ECO:0000259" key="5">
    <source>
        <dbReference type="PROSITE" id="PS51118"/>
    </source>
</evidence>
<name>A0A839QEP7_MYCIR</name>
<dbReference type="SUPFAM" id="SSF46785">
    <property type="entry name" value="Winged helix' DNA-binding domain"/>
    <property type="match status" value="2"/>
</dbReference>
<organism evidence="6 7">
    <name type="scientific">Mycolicibacterium iranicum</name>
    <name type="common">Mycobacterium iranicum</name>
    <dbReference type="NCBI Taxonomy" id="912594"/>
    <lineage>
        <taxon>Bacteria</taxon>
        <taxon>Bacillati</taxon>
        <taxon>Actinomycetota</taxon>
        <taxon>Actinomycetes</taxon>
        <taxon>Mycobacteriales</taxon>
        <taxon>Mycobacteriaceae</taxon>
        <taxon>Mycolicibacterium</taxon>
    </lineage>
</organism>
<dbReference type="Pfam" id="PF01638">
    <property type="entry name" value="HxlR"/>
    <property type="match status" value="2"/>
</dbReference>
<dbReference type="InterPro" id="IPR036388">
    <property type="entry name" value="WH-like_DNA-bd_sf"/>
</dbReference>
<dbReference type="GO" id="GO:0003677">
    <property type="term" value="F:DNA binding"/>
    <property type="evidence" value="ECO:0007669"/>
    <property type="project" value="UniProtKB-KW"/>
</dbReference>
<keyword evidence="7" id="KW-1185">Reference proteome</keyword>
<keyword evidence="1" id="KW-0805">Transcription regulation</keyword>
<proteinExistence type="predicted"/>
<accession>A0A839QEP7</accession>
<protein>
    <submittedName>
        <fullName evidence="6">DNA-binding HxlR family transcriptional regulator</fullName>
    </submittedName>
</protein>
<keyword evidence="2 6" id="KW-0238">DNA-binding</keyword>
<keyword evidence="3" id="KW-0804">Transcription</keyword>
<dbReference type="AlphaFoldDB" id="A0A839QEP7"/>
<dbReference type="InterPro" id="IPR036390">
    <property type="entry name" value="WH_DNA-bd_sf"/>
</dbReference>
<evidence type="ECO:0000256" key="4">
    <source>
        <dbReference type="SAM" id="MobiDB-lite"/>
    </source>
</evidence>
<feature type="domain" description="HTH hxlR-type" evidence="5">
    <location>
        <begin position="4"/>
        <end position="103"/>
    </location>
</feature>
<evidence type="ECO:0000313" key="7">
    <source>
        <dbReference type="Proteomes" id="UP000550501"/>
    </source>
</evidence>
<dbReference type="PANTHER" id="PTHR33204:SF18">
    <property type="entry name" value="TRANSCRIPTIONAL REGULATORY PROTEIN"/>
    <property type="match status" value="1"/>
</dbReference>
<gene>
    <name evidence="6" type="ORF">FHR72_002374</name>
</gene>
<dbReference type="EMBL" id="JACHVU010000004">
    <property type="protein sequence ID" value="MBB2990901.1"/>
    <property type="molecule type" value="Genomic_DNA"/>
</dbReference>
<dbReference type="PROSITE" id="PS51118">
    <property type="entry name" value="HTH_HXLR"/>
    <property type="match status" value="1"/>
</dbReference>
<sequence>MTPAPNAVAQMLGVLGDEWTLLIVQRALLGARRYGDFAEELPVSHAVLSNRLQVLTTRELLTRSRYQSRPPRSEYLPTARSRSLWPMLISVWDWERRWVPSHAEPLPGMRHTLCGADFAPQVVCRGCQSPVTADGIAAHWGPSGSWQRSIPSGSTRRRSGGRRSGASVLFPQTMSVIGDRWAFALLVAAFVGIDRFTDFQTQLGAAPATVADRLSVFAAEEILVHGDGRYRLSEKGLAFFPVLVTALTWAQRWFPAPEGPAVVLTHTACGAEFLPALACDRCGVHLRGSQMRPVS</sequence>
<dbReference type="Proteomes" id="UP000550501">
    <property type="component" value="Unassembled WGS sequence"/>
</dbReference>
<evidence type="ECO:0000256" key="3">
    <source>
        <dbReference type="ARBA" id="ARBA00023163"/>
    </source>
</evidence>
<dbReference type="Gene3D" id="1.10.10.10">
    <property type="entry name" value="Winged helix-like DNA-binding domain superfamily/Winged helix DNA-binding domain"/>
    <property type="match status" value="2"/>
</dbReference>
<evidence type="ECO:0000256" key="1">
    <source>
        <dbReference type="ARBA" id="ARBA00023015"/>
    </source>
</evidence>
<reference evidence="6 7" key="1">
    <citation type="submission" date="2020-08" db="EMBL/GenBank/DDBJ databases">
        <title>The Agave Microbiome: Exploring the role of microbial communities in plant adaptations to desert environments.</title>
        <authorList>
            <person name="Partida-Martinez L.P."/>
        </authorList>
    </citation>
    <scope>NUCLEOTIDE SEQUENCE [LARGE SCALE GENOMIC DNA]</scope>
    <source>
        <strain evidence="6 7">AT2.18</strain>
    </source>
</reference>
<evidence type="ECO:0000256" key="2">
    <source>
        <dbReference type="ARBA" id="ARBA00023125"/>
    </source>
</evidence>
<comment type="caution">
    <text evidence="6">The sequence shown here is derived from an EMBL/GenBank/DDBJ whole genome shotgun (WGS) entry which is preliminary data.</text>
</comment>
<evidence type="ECO:0000313" key="6">
    <source>
        <dbReference type="EMBL" id="MBB2990901.1"/>
    </source>
</evidence>
<dbReference type="InterPro" id="IPR002577">
    <property type="entry name" value="HTH_HxlR"/>
</dbReference>
<feature type="region of interest" description="Disordered" evidence="4">
    <location>
        <begin position="142"/>
        <end position="164"/>
    </location>
</feature>
<dbReference type="PANTHER" id="PTHR33204">
    <property type="entry name" value="TRANSCRIPTIONAL REGULATOR, MARR FAMILY"/>
    <property type="match status" value="1"/>
</dbReference>